<dbReference type="AlphaFoldDB" id="A0A4C1WDT2"/>
<keyword evidence="2" id="KW-1185">Reference proteome</keyword>
<gene>
    <name evidence="1" type="ORF">EVAR_96381_1</name>
</gene>
<dbReference type="Proteomes" id="UP000299102">
    <property type="component" value="Unassembled WGS sequence"/>
</dbReference>
<organism evidence="1 2">
    <name type="scientific">Eumeta variegata</name>
    <name type="common">Bagworm moth</name>
    <name type="synonym">Eumeta japonica</name>
    <dbReference type="NCBI Taxonomy" id="151549"/>
    <lineage>
        <taxon>Eukaryota</taxon>
        <taxon>Metazoa</taxon>
        <taxon>Ecdysozoa</taxon>
        <taxon>Arthropoda</taxon>
        <taxon>Hexapoda</taxon>
        <taxon>Insecta</taxon>
        <taxon>Pterygota</taxon>
        <taxon>Neoptera</taxon>
        <taxon>Endopterygota</taxon>
        <taxon>Lepidoptera</taxon>
        <taxon>Glossata</taxon>
        <taxon>Ditrysia</taxon>
        <taxon>Tineoidea</taxon>
        <taxon>Psychidae</taxon>
        <taxon>Oiketicinae</taxon>
        <taxon>Eumeta</taxon>
    </lineage>
</organism>
<comment type="caution">
    <text evidence="1">The sequence shown here is derived from an EMBL/GenBank/DDBJ whole genome shotgun (WGS) entry which is preliminary data.</text>
</comment>
<accession>A0A4C1WDT2</accession>
<protein>
    <submittedName>
        <fullName evidence="1">Uncharacterized protein</fullName>
    </submittedName>
</protein>
<dbReference type="EMBL" id="BGZK01000522">
    <property type="protein sequence ID" value="GBP48344.1"/>
    <property type="molecule type" value="Genomic_DNA"/>
</dbReference>
<name>A0A4C1WDT2_EUMVA</name>
<sequence>MADLIELDQEEHGVQQCEGVCGLFKYKVTSEQVGNVKVAAKVAWSESPGRPAPLAGSSADSATCSALRGCAPGKGGAES</sequence>
<reference evidence="1 2" key="1">
    <citation type="journal article" date="2019" name="Commun. Biol.">
        <title>The bagworm genome reveals a unique fibroin gene that provides high tensile strength.</title>
        <authorList>
            <person name="Kono N."/>
            <person name="Nakamura H."/>
            <person name="Ohtoshi R."/>
            <person name="Tomita M."/>
            <person name="Numata K."/>
            <person name="Arakawa K."/>
        </authorList>
    </citation>
    <scope>NUCLEOTIDE SEQUENCE [LARGE SCALE GENOMIC DNA]</scope>
</reference>
<evidence type="ECO:0000313" key="1">
    <source>
        <dbReference type="EMBL" id="GBP48344.1"/>
    </source>
</evidence>
<evidence type="ECO:0000313" key="2">
    <source>
        <dbReference type="Proteomes" id="UP000299102"/>
    </source>
</evidence>
<proteinExistence type="predicted"/>